<keyword evidence="13" id="KW-1185">Reference proteome</keyword>
<dbReference type="CDD" id="cd09274">
    <property type="entry name" value="RNase_HI_RT_Ty3"/>
    <property type="match status" value="1"/>
</dbReference>
<dbReference type="GO" id="GO:0015074">
    <property type="term" value="P:DNA integration"/>
    <property type="evidence" value="ECO:0007669"/>
    <property type="project" value="InterPro"/>
</dbReference>
<dbReference type="Pfam" id="PF00665">
    <property type="entry name" value="rve"/>
    <property type="match status" value="1"/>
</dbReference>
<evidence type="ECO:0000256" key="6">
    <source>
        <dbReference type="ARBA" id="ARBA00022801"/>
    </source>
</evidence>
<dbReference type="InterPro" id="IPR050951">
    <property type="entry name" value="Retrovirus_Pol_polyprotein"/>
</dbReference>
<sequence length="939" mass="107303">MIQESSSPWGFPVIFVPKKDGGWRMCIDYRALNAITATNGYPLPVIQQCLDQLGQAQWFSKIDLTSGYWQIRLKPEDVSKTAFNTRIGKFEFLVMPFGLKNAPSVFQTLVNRVLRPYLDKFVIVYLDDILIYSNTLDEHREHVSRILEILEQHRLFAKPSKCIFGTTSIEFCGHLVGQGNIKPLEDKVKLIRDWPRPTSIHDLRSFLGLCSYYRRYAKGFASITAPLFDLLKVEKGSGLDISSKNSRKVPVIWNDRADLAFRKIKGLLCSAPILRQPNPDSKYTIKTDASDWAIGCVLLQEDRSTGKMHPVAFDGRKMSEAELKYPVHEKELLAIRHALRTWRHYILNGCKITILTDHQSLAQIPKTKIASKRLERWIAEFGEYDLDIKYRAGEENTVADAISRRTDFLMSLTAEPDHLEDIKAYLRDGEIPPGPERSLVLEEAGHWRLDADDQLTRILEDGAQAPYLEPMHRSHFLDKMHQSYGHLGAAGLQNLVRTRAYWPQMQTDLSKFCRTCPACQVSQGSRSNQDRELAQVMASSTIQPFERWGIDFIGQLPKTADGNQWILTAIDYATGWPIAKALPDAKAWRVADFIYEEIVLNFGAPKEILSDNGSNFLAEVVEHLLRTIKTRHRLATAYHPRTNGKVEALNGMIGRMLTRSMVGKSTRLWDQYLANAIFACRVRRSVATNQSPFFLTYGIEPRLPTDELQPRVINGRIEDPTTRLPNLRTQRHKAVQAAYNRAVRAKTLHDEKVKLHKLEIGDWVLIRHQNPLKFEAKWFGPYQIMAKQALGTYSLASSSGQTLRALVHGNRLLKAYPRDNLVEDFWNKPAFQRFFRSLRAVNPDVAGLDQEDLHQDIERSVREEYEDENQQARRGPDPTTGELQAQQQQHTLEAHSEVDRTQLQAIDGQGSDLVPLEEDPSRPHEELEELEQSQVDSQL</sequence>
<dbReference type="PANTHER" id="PTHR37984:SF5">
    <property type="entry name" value="PROTEIN NYNRIN-LIKE"/>
    <property type="match status" value="1"/>
</dbReference>
<dbReference type="GO" id="GO:0004519">
    <property type="term" value="F:endonuclease activity"/>
    <property type="evidence" value="ECO:0007669"/>
    <property type="project" value="UniProtKB-KW"/>
</dbReference>
<evidence type="ECO:0000256" key="2">
    <source>
        <dbReference type="ARBA" id="ARBA00022679"/>
    </source>
</evidence>
<keyword evidence="7" id="KW-0694">RNA-binding</keyword>
<dbReference type="Gene3D" id="1.10.340.70">
    <property type="match status" value="1"/>
</dbReference>
<dbReference type="OrthoDB" id="3341476at2759"/>
<keyword evidence="6" id="KW-0378">Hydrolase</keyword>
<dbReference type="AlphaFoldDB" id="A0A5C3EHW4"/>
<dbReference type="Proteomes" id="UP000324022">
    <property type="component" value="Unassembled WGS sequence"/>
</dbReference>
<keyword evidence="5" id="KW-0255">Endonuclease</keyword>
<dbReference type="InterPro" id="IPR041588">
    <property type="entry name" value="Integrase_H2C2"/>
</dbReference>
<dbReference type="CDD" id="cd01647">
    <property type="entry name" value="RT_LTR"/>
    <property type="match status" value="1"/>
</dbReference>
<feature type="domain" description="Integrase catalytic" evidence="11">
    <location>
        <begin position="540"/>
        <end position="700"/>
    </location>
</feature>
<dbReference type="PROSITE" id="PS50994">
    <property type="entry name" value="INTEGRASE"/>
    <property type="match status" value="1"/>
</dbReference>
<dbReference type="Pfam" id="PF00078">
    <property type="entry name" value="RVT_1"/>
    <property type="match status" value="1"/>
</dbReference>
<organism evidence="12 13">
    <name type="scientific">Ustilago trichophora</name>
    <dbReference type="NCBI Taxonomy" id="86804"/>
    <lineage>
        <taxon>Eukaryota</taxon>
        <taxon>Fungi</taxon>
        <taxon>Dikarya</taxon>
        <taxon>Basidiomycota</taxon>
        <taxon>Ustilaginomycotina</taxon>
        <taxon>Ustilaginomycetes</taxon>
        <taxon>Ustilaginales</taxon>
        <taxon>Ustilaginaceae</taxon>
        <taxon>Ustilago</taxon>
    </lineage>
</organism>
<dbReference type="Pfam" id="PF17921">
    <property type="entry name" value="Integrase_H2C2"/>
    <property type="match status" value="1"/>
</dbReference>
<dbReference type="SUPFAM" id="SSF56672">
    <property type="entry name" value="DNA/RNA polymerases"/>
    <property type="match status" value="1"/>
</dbReference>
<keyword evidence="3" id="KW-0548">Nucleotidyltransferase</keyword>
<dbReference type="Gene3D" id="2.30.30.850">
    <property type="match status" value="1"/>
</dbReference>
<evidence type="ECO:0000313" key="13">
    <source>
        <dbReference type="Proteomes" id="UP000324022"/>
    </source>
</evidence>
<dbReference type="InterPro" id="IPR012337">
    <property type="entry name" value="RNaseH-like_sf"/>
</dbReference>
<reference evidence="12 13" key="1">
    <citation type="submission" date="2018-03" db="EMBL/GenBank/DDBJ databases">
        <authorList>
            <person name="Guldener U."/>
        </authorList>
    </citation>
    <scope>NUCLEOTIDE SEQUENCE [LARGE SCALE GENOMIC DNA]</scope>
    <source>
        <strain evidence="12 13">NBRC100155</strain>
    </source>
</reference>
<feature type="domain" description="Reverse transcriptase" evidence="10">
    <location>
        <begin position="1"/>
        <end position="176"/>
    </location>
</feature>
<evidence type="ECO:0000256" key="5">
    <source>
        <dbReference type="ARBA" id="ARBA00022759"/>
    </source>
</evidence>
<proteinExistence type="predicted"/>
<dbReference type="EMBL" id="OOIN01000031">
    <property type="protein sequence ID" value="SPO30002.1"/>
    <property type="molecule type" value="Genomic_DNA"/>
</dbReference>
<feature type="region of interest" description="Disordered" evidence="9">
    <location>
        <begin position="862"/>
        <end position="939"/>
    </location>
</feature>
<dbReference type="InterPro" id="IPR041373">
    <property type="entry name" value="RT_RNaseH"/>
</dbReference>
<dbReference type="SUPFAM" id="SSF53098">
    <property type="entry name" value="Ribonuclease H-like"/>
    <property type="match status" value="1"/>
</dbReference>
<gene>
    <name evidence="12" type="ORF">UTRI_05841</name>
</gene>
<evidence type="ECO:0000256" key="3">
    <source>
        <dbReference type="ARBA" id="ARBA00022695"/>
    </source>
</evidence>
<dbReference type="GO" id="GO:0003964">
    <property type="term" value="F:RNA-directed DNA polymerase activity"/>
    <property type="evidence" value="ECO:0007669"/>
    <property type="project" value="UniProtKB-KW"/>
</dbReference>
<dbReference type="InterPro" id="IPR043502">
    <property type="entry name" value="DNA/RNA_pol_sf"/>
</dbReference>
<keyword evidence="4" id="KW-0540">Nuclease</keyword>
<keyword evidence="2" id="KW-0808">Transferase</keyword>
<evidence type="ECO:0000256" key="9">
    <source>
        <dbReference type="SAM" id="MobiDB-lite"/>
    </source>
</evidence>
<evidence type="ECO:0000256" key="4">
    <source>
        <dbReference type="ARBA" id="ARBA00022722"/>
    </source>
</evidence>
<dbReference type="PANTHER" id="PTHR37984">
    <property type="entry name" value="PROTEIN CBG26694"/>
    <property type="match status" value="1"/>
</dbReference>
<evidence type="ECO:0000313" key="12">
    <source>
        <dbReference type="EMBL" id="SPO30002.1"/>
    </source>
</evidence>
<protein>
    <submittedName>
        <fullName evidence="12">Uncharacterized protein</fullName>
    </submittedName>
</protein>
<dbReference type="FunFam" id="3.30.70.270:FF:000020">
    <property type="entry name" value="Transposon Tf2-6 polyprotein-like Protein"/>
    <property type="match status" value="1"/>
</dbReference>
<evidence type="ECO:0000256" key="1">
    <source>
        <dbReference type="ARBA" id="ARBA00022670"/>
    </source>
</evidence>
<dbReference type="Pfam" id="PF17917">
    <property type="entry name" value="RT_RNaseH"/>
    <property type="match status" value="1"/>
</dbReference>
<keyword evidence="1" id="KW-0645">Protease</keyword>
<evidence type="ECO:0000259" key="10">
    <source>
        <dbReference type="PROSITE" id="PS50878"/>
    </source>
</evidence>
<dbReference type="GO" id="GO:0003723">
    <property type="term" value="F:RNA binding"/>
    <property type="evidence" value="ECO:0007669"/>
    <property type="project" value="UniProtKB-KW"/>
</dbReference>
<dbReference type="GO" id="GO:0008233">
    <property type="term" value="F:peptidase activity"/>
    <property type="evidence" value="ECO:0007669"/>
    <property type="project" value="UniProtKB-KW"/>
</dbReference>
<accession>A0A5C3EHW4</accession>
<dbReference type="InterPro" id="IPR036397">
    <property type="entry name" value="RNaseH_sf"/>
</dbReference>
<dbReference type="Gene3D" id="3.30.420.10">
    <property type="entry name" value="Ribonuclease H-like superfamily/Ribonuclease H"/>
    <property type="match status" value="1"/>
</dbReference>
<dbReference type="FunFam" id="3.10.10.10:FF:000007">
    <property type="entry name" value="Retrovirus-related Pol polyprotein from transposon 17.6-like Protein"/>
    <property type="match status" value="1"/>
</dbReference>
<evidence type="ECO:0000256" key="7">
    <source>
        <dbReference type="ARBA" id="ARBA00022884"/>
    </source>
</evidence>
<dbReference type="Gene3D" id="3.30.70.270">
    <property type="match status" value="2"/>
</dbReference>
<dbReference type="GO" id="GO:0006508">
    <property type="term" value="P:proteolysis"/>
    <property type="evidence" value="ECO:0007669"/>
    <property type="project" value="UniProtKB-KW"/>
</dbReference>
<name>A0A5C3EHW4_9BASI</name>
<dbReference type="InterPro" id="IPR043128">
    <property type="entry name" value="Rev_trsase/Diguanyl_cyclase"/>
</dbReference>
<dbReference type="InterPro" id="IPR001584">
    <property type="entry name" value="Integrase_cat-core"/>
</dbReference>
<dbReference type="PROSITE" id="PS50878">
    <property type="entry name" value="RT_POL"/>
    <property type="match status" value="1"/>
</dbReference>
<dbReference type="InterPro" id="IPR000477">
    <property type="entry name" value="RT_dom"/>
</dbReference>
<feature type="compositionally biased region" description="Polar residues" evidence="9">
    <location>
        <begin position="881"/>
        <end position="891"/>
    </location>
</feature>
<evidence type="ECO:0000259" key="11">
    <source>
        <dbReference type="PROSITE" id="PS50994"/>
    </source>
</evidence>
<keyword evidence="8" id="KW-0695">RNA-directed DNA polymerase</keyword>
<dbReference type="Gene3D" id="3.10.10.10">
    <property type="entry name" value="HIV Type 1 Reverse Transcriptase, subunit A, domain 1"/>
    <property type="match status" value="1"/>
</dbReference>
<dbReference type="GO" id="GO:0005634">
    <property type="term" value="C:nucleus"/>
    <property type="evidence" value="ECO:0007669"/>
    <property type="project" value="UniProtKB-ARBA"/>
</dbReference>
<evidence type="ECO:0000256" key="8">
    <source>
        <dbReference type="ARBA" id="ARBA00022918"/>
    </source>
</evidence>